<keyword evidence="1" id="KW-0255">Endonuclease</keyword>
<keyword evidence="1" id="KW-0378">Hydrolase</keyword>
<accession>A0AAU9CW91</accession>
<dbReference type="InterPro" id="IPR007581">
    <property type="entry name" value="Endonuclease-V"/>
</dbReference>
<name>A0AAU9CW91_9LACO</name>
<dbReference type="GO" id="GO:0006281">
    <property type="term" value="P:DNA repair"/>
    <property type="evidence" value="ECO:0007669"/>
    <property type="project" value="InterPro"/>
</dbReference>
<gene>
    <name evidence="1" type="ORF">XA3_06700</name>
</gene>
<dbReference type="Proteomes" id="UP001321861">
    <property type="component" value="Chromosome"/>
</dbReference>
<keyword evidence="1" id="KW-0540">Nuclease</keyword>
<dbReference type="EMBL" id="AP026802">
    <property type="protein sequence ID" value="BDR58229.1"/>
    <property type="molecule type" value="Genomic_DNA"/>
</dbReference>
<reference evidence="1 2" key="1">
    <citation type="journal article" date="2023" name="Microbiol. Spectr.">
        <title>Symbiosis of Carpenter Bees with Uncharacterized Lactic Acid Bacteria Showing NAD Auxotrophy.</title>
        <authorList>
            <person name="Kawasaki S."/>
            <person name="Ozawa K."/>
            <person name="Mori T."/>
            <person name="Yamamoto A."/>
            <person name="Ito M."/>
            <person name="Ohkuma M."/>
            <person name="Sakamoto M."/>
            <person name="Matsutani M."/>
        </authorList>
    </citation>
    <scope>NUCLEOTIDE SEQUENCE [LARGE SCALE GENOMIC DNA]</scope>
    <source>
        <strain evidence="1 2">XA3</strain>
    </source>
</reference>
<proteinExistence type="predicted"/>
<protein>
    <submittedName>
        <fullName evidence="1">Endonuclease V</fullName>
    </submittedName>
</protein>
<dbReference type="Pfam" id="PF04493">
    <property type="entry name" value="Endonuclease_5"/>
    <property type="match status" value="1"/>
</dbReference>
<evidence type="ECO:0000313" key="1">
    <source>
        <dbReference type="EMBL" id="BDR58229.1"/>
    </source>
</evidence>
<dbReference type="RefSeq" id="WP_317636146.1">
    <property type="nucleotide sequence ID" value="NZ_AP026802.1"/>
</dbReference>
<sequence length="166" mass="18935">MKLAIDVYYYPDRAKAVGILFENWKQSEPDEIITAFISDVAKYEPGSFYKRELPCILELLKQVDMFNLELIIVDGFVYVDNDQKAGLGKHLFDALNEEIPIIGVAKNPFAKNKKLVREITRGESKKPLYISSVGISILDSASNIQNMQGDFRMPTLLKMLDQETKR</sequence>
<dbReference type="Gene3D" id="3.30.2170.10">
    <property type="entry name" value="archaeoglobus fulgidus dsm 4304 superfamily"/>
    <property type="match status" value="1"/>
</dbReference>
<keyword evidence="2" id="KW-1185">Reference proteome</keyword>
<organism evidence="1 2">
    <name type="scientific">Xylocopilactobacillus apicola</name>
    <dbReference type="NCBI Taxonomy" id="2932184"/>
    <lineage>
        <taxon>Bacteria</taxon>
        <taxon>Bacillati</taxon>
        <taxon>Bacillota</taxon>
        <taxon>Bacilli</taxon>
        <taxon>Lactobacillales</taxon>
        <taxon>Lactobacillaceae</taxon>
        <taxon>Xylocopilactobacillus</taxon>
    </lineage>
</organism>
<dbReference type="KEGG" id="xap:XA3_06700"/>
<evidence type="ECO:0000313" key="2">
    <source>
        <dbReference type="Proteomes" id="UP001321861"/>
    </source>
</evidence>
<dbReference type="GO" id="GO:0004519">
    <property type="term" value="F:endonuclease activity"/>
    <property type="evidence" value="ECO:0007669"/>
    <property type="project" value="UniProtKB-KW"/>
</dbReference>
<dbReference type="AlphaFoldDB" id="A0AAU9CW91"/>